<feature type="domain" description="Peptidase M1 membrane alanine aminopeptidase" evidence="12">
    <location>
        <begin position="226"/>
        <end position="425"/>
    </location>
</feature>
<evidence type="ECO:0000256" key="4">
    <source>
        <dbReference type="ARBA" id="ARBA00012564"/>
    </source>
</evidence>
<keyword evidence="8" id="KW-0479">Metal-binding</keyword>
<dbReference type="SUPFAM" id="SSF63737">
    <property type="entry name" value="Leukotriene A4 hydrolase N-terminal domain"/>
    <property type="match status" value="1"/>
</dbReference>
<evidence type="ECO:0000256" key="5">
    <source>
        <dbReference type="ARBA" id="ARBA00015611"/>
    </source>
</evidence>
<accession>A0ABW9Z5Q6</accession>
<keyword evidence="7" id="KW-0645">Protease</keyword>
<dbReference type="CDD" id="cd09603">
    <property type="entry name" value="M1_APN_like"/>
    <property type="match status" value="1"/>
</dbReference>
<comment type="catalytic activity">
    <reaction evidence="1">
        <text>Release of an N-terminal amino acid, Xaa-|-Yaa- from a peptide, amide or arylamide. Xaa is preferably Ala, but may be most amino acids including Pro (slow action). When a terminal hydrophobic residue is followed by a prolyl residue, the two may be released as an intact Xaa-Pro dipeptide.</text>
        <dbReference type="EC" id="3.4.11.2"/>
    </reaction>
</comment>
<evidence type="ECO:0000256" key="3">
    <source>
        <dbReference type="ARBA" id="ARBA00010136"/>
    </source>
</evidence>
<protein>
    <recommendedName>
        <fullName evidence="5">Aminopeptidase N</fullName>
        <ecNumber evidence="4">3.4.11.2</ecNumber>
    </recommendedName>
</protein>
<dbReference type="SUPFAM" id="SSF48371">
    <property type="entry name" value="ARM repeat"/>
    <property type="match status" value="1"/>
</dbReference>
<dbReference type="PANTHER" id="PTHR11533">
    <property type="entry name" value="PROTEASE M1 ZINC METALLOPROTEASE"/>
    <property type="match status" value="1"/>
</dbReference>
<evidence type="ECO:0000256" key="10">
    <source>
        <dbReference type="ARBA" id="ARBA00022833"/>
    </source>
</evidence>
<dbReference type="InterPro" id="IPR042097">
    <property type="entry name" value="Aminopeptidase_N-like_N_sf"/>
</dbReference>
<sequence length="690" mass="80940">MKKLLFLLISASTFAQQSTKVDFTSINAKLTPDFFEKSVSGSVVFQFTVKQKIDTIRIDAKNMNFENLLVNGKSVAFANSGKELKIFKGYKIGNNSLSFTYKSYPKQALYYFGNAESHQIWSQGQGKYTSHWLPSFDDVNEKMIFGLEILFDKNYTVLSNGKLIAAEIISDKKWWKYQMKKPMSSYLAMLAIGHFAKENQKSNDGIPLENYLAEEDAAKFDSTYKYNQQIFNFLNQEIGFDYPWEVYRQVPVKDFLYGGMENTSATIFTQDYVVDTIGFNDRNYINVNAHELAHQWFGDLVTAKTGEHHWLQEGFATYYALLAEKEIFGEDHFNWKLYETAEMLQKVSKKDTIPLQNARASTLTFYQKGAWALHVLRSNVGEENFKKAVKTYLKKHAFQNVVTDDFLSEIKKVSRYDVDTFQKEWLLSSGFRVQEALMILKKNKAISQYLQVLEMANQPFEEKAKFFEEILKNDTFFPIKEEVLLQIQKVDFPEKKHLIEIAMQSNDVKIRQTIAKTMREFPLEFKPKFETFLNDESYITREIALNYLWSNFPENRIQYLEISRDWIGMNDKNLRILWLTMALMTPDFEIENKATFYDELLHYKTTNFESSVRQNAIATLFYINPNDTNVLKAFVNPLVHHKWQFSKYARDSIRNFLKKDNYRTFYTELLPNLPNDEKVQLERLLNEKAE</sequence>
<evidence type="ECO:0000259" key="12">
    <source>
        <dbReference type="Pfam" id="PF01433"/>
    </source>
</evidence>
<dbReference type="SUPFAM" id="SSF55486">
    <property type="entry name" value="Metalloproteases ('zincins'), catalytic domain"/>
    <property type="match status" value="1"/>
</dbReference>
<evidence type="ECO:0000256" key="2">
    <source>
        <dbReference type="ARBA" id="ARBA00001947"/>
    </source>
</evidence>
<gene>
    <name evidence="14" type="ORF">GV828_02990</name>
</gene>
<proteinExistence type="inferred from homology"/>
<dbReference type="InterPro" id="IPR014782">
    <property type="entry name" value="Peptidase_M1_dom"/>
</dbReference>
<evidence type="ECO:0000256" key="9">
    <source>
        <dbReference type="ARBA" id="ARBA00022801"/>
    </source>
</evidence>
<keyword evidence="11" id="KW-0482">Metalloprotease</keyword>
<dbReference type="RefSeq" id="WP_166535993.1">
    <property type="nucleotide sequence ID" value="NZ_JAABLM010000003.1"/>
</dbReference>
<dbReference type="Pfam" id="PF17900">
    <property type="entry name" value="Peptidase_M1_N"/>
    <property type="match status" value="1"/>
</dbReference>
<evidence type="ECO:0000256" key="6">
    <source>
        <dbReference type="ARBA" id="ARBA00022438"/>
    </source>
</evidence>
<keyword evidence="15" id="KW-1185">Reference proteome</keyword>
<comment type="cofactor">
    <cofactor evidence="2">
        <name>Zn(2+)</name>
        <dbReference type="ChEBI" id="CHEBI:29105"/>
    </cofactor>
</comment>
<keyword evidence="9" id="KW-0378">Hydrolase</keyword>
<dbReference type="InterPro" id="IPR027268">
    <property type="entry name" value="Peptidase_M4/M1_CTD_sf"/>
</dbReference>
<keyword evidence="10" id="KW-0862">Zinc</keyword>
<comment type="similarity">
    <text evidence="3">Belongs to the peptidase M1 family.</text>
</comment>
<evidence type="ECO:0000313" key="15">
    <source>
        <dbReference type="Proteomes" id="UP000798602"/>
    </source>
</evidence>
<reference evidence="15" key="1">
    <citation type="submission" date="2020-01" db="EMBL/GenBank/DDBJ databases">
        <title>Sphingomonas sp. strain CSW-10.</title>
        <authorList>
            <person name="Chen W.-M."/>
        </authorList>
    </citation>
    <scope>NUCLEOTIDE SEQUENCE [LARGE SCALE GENOMIC DNA]</scope>
    <source>
        <strain evidence="15">NST-5</strain>
    </source>
</reference>
<keyword evidence="6" id="KW-0031">Aminopeptidase</keyword>
<name>A0ABW9Z5Q6_9FLAO</name>
<dbReference type="Gene3D" id="2.60.40.1730">
    <property type="entry name" value="tricorn interacting facor f3 domain"/>
    <property type="match status" value="1"/>
</dbReference>
<evidence type="ECO:0000313" key="14">
    <source>
        <dbReference type="EMBL" id="NBL64163.1"/>
    </source>
</evidence>
<dbReference type="EC" id="3.4.11.2" evidence="4"/>
<dbReference type="InterPro" id="IPR016024">
    <property type="entry name" value="ARM-type_fold"/>
</dbReference>
<evidence type="ECO:0000256" key="8">
    <source>
        <dbReference type="ARBA" id="ARBA00022723"/>
    </source>
</evidence>
<dbReference type="EMBL" id="JAABLM010000003">
    <property type="protein sequence ID" value="NBL64163.1"/>
    <property type="molecule type" value="Genomic_DNA"/>
</dbReference>
<evidence type="ECO:0000256" key="11">
    <source>
        <dbReference type="ARBA" id="ARBA00023049"/>
    </source>
</evidence>
<organism evidence="14 15">
    <name type="scientific">Flavobacterium ichthyis</name>
    <dbReference type="NCBI Taxonomy" id="2698827"/>
    <lineage>
        <taxon>Bacteria</taxon>
        <taxon>Pseudomonadati</taxon>
        <taxon>Bacteroidota</taxon>
        <taxon>Flavobacteriia</taxon>
        <taxon>Flavobacteriales</taxon>
        <taxon>Flavobacteriaceae</taxon>
        <taxon>Flavobacterium</taxon>
    </lineage>
</organism>
<dbReference type="InterPro" id="IPR001930">
    <property type="entry name" value="Peptidase_M1"/>
</dbReference>
<dbReference type="InterPro" id="IPR050344">
    <property type="entry name" value="Peptidase_M1_aminopeptidases"/>
</dbReference>
<dbReference type="PANTHER" id="PTHR11533:SF174">
    <property type="entry name" value="PUROMYCIN-SENSITIVE AMINOPEPTIDASE-RELATED"/>
    <property type="match status" value="1"/>
</dbReference>
<dbReference type="PRINTS" id="PR00756">
    <property type="entry name" value="ALADIPTASE"/>
</dbReference>
<dbReference type="Gene3D" id="1.10.390.10">
    <property type="entry name" value="Neutral Protease Domain 2"/>
    <property type="match status" value="1"/>
</dbReference>
<evidence type="ECO:0000256" key="7">
    <source>
        <dbReference type="ARBA" id="ARBA00022670"/>
    </source>
</evidence>
<dbReference type="InterPro" id="IPR045357">
    <property type="entry name" value="Aminopeptidase_N-like_N"/>
</dbReference>
<comment type="caution">
    <text evidence="14">The sequence shown here is derived from an EMBL/GenBank/DDBJ whole genome shotgun (WGS) entry which is preliminary data.</text>
</comment>
<evidence type="ECO:0000256" key="1">
    <source>
        <dbReference type="ARBA" id="ARBA00000098"/>
    </source>
</evidence>
<feature type="domain" description="Aminopeptidase N-like N-terminal" evidence="13">
    <location>
        <begin position="29"/>
        <end position="187"/>
    </location>
</feature>
<dbReference type="Pfam" id="PF01433">
    <property type="entry name" value="Peptidase_M1"/>
    <property type="match status" value="1"/>
</dbReference>
<evidence type="ECO:0000259" key="13">
    <source>
        <dbReference type="Pfam" id="PF17900"/>
    </source>
</evidence>
<dbReference type="Proteomes" id="UP000798602">
    <property type="component" value="Unassembled WGS sequence"/>
</dbReference>